<dbReference type="SUPFAM" id="SSF46689">
    <property type="entry name" value="Homeodomain-like"/>
    <property type="match status" value="1"/>
</dbReference>
<feature type="region of interest" description="Disordered" evidence="5">
    <location>
        <begin position="1"/>
        <end position="27"/>
    </location>
</feature>
<dbReference type="RefSeq" id="WP_185062132.1">
    <property type="nucleotide sequence ID" value="NZ_BAABJP010000062.1"/>
</dbReference>
<dbReference type="Gene3D" id="1.10.10.60">
    <property type="entry name" value="Homeodomain-like"/>
    <property type="match status" value="1"/>
</dbReference>
<evidence type="ECO:0000256" key="4">
    <source>
        <dbReference type="PROSITE-ProRule" id="PRU00335"/>
    </source>
</evidence>
<dbReference type="PANTHER" id="PTHR30055">
    <property type="entry name" value="HTH-TYPE TRANSCRIPTIONAL REGULATOR RUTR"/>
    <property type="match status" value="1"/>
</dbReference>
<dbReference type="Gene3D" id="1.10.357.10">
    <property type="entry name" value="Tetracycline Repressor, domain 2"/>
    <property type="match status" value="1"/>
</dbReference>
<proteinExistence type="predicted"/>
<feature type="domain" description="HTH tetR-type" evidence="6">
    <location>
        <begin position="27"/>
        <end position="87"/>
    </location>
</feature>
<evidence type="ECO:0000313" key="7">
    <source>
        <dbReference type="EMBL" id="GAA5174616.1"/>
    </source>
</evidence>
<dbReference type="InterPro" id="IPR041490">
    <property type="entry name" value="KstR2_TetR_C"/>
</dbReference>
<dbReference type="PANTHER" id="PTHR30055:SF234">
    <property type="entry name" value="HTH-TYPE TRANSCRIPTIONAL REGULATOR BETI"/>
    <property type="match status" value="1"/>
</dbReference>
<evidence type="ECO:0000256" key="2">
    <source>
        <dbReference type="ARBA" id="ARBA00023125"/>
    </source>
</evidence>
<evidence type="ECO:0000256" key="1">
    <source>
        <dbReference type="ARBA" id="ARBA00023015"/>
    </source>
</evidence>
<dbReference type="Pfam" id="PF17932">
    <property type="entry name" value="TetR_C_24"/>
    <property type="match status" value="1"/>
</dbReference>
<organism evidence="7 8">
    <name type="scientific">Pseudonocardia eucalypti</name>
    <dbReference type="NCBI Taxonomy" id="648755"/>
    <lineage>
        <taxon>Bacteria</taxon>
        <taxon>Bacillati</taxon>
        <taxon>Actinomycetota</taxon>
        <taxon>Actinomycetes</taxon>
        <taxon>Pseudonocardiales</taxon>
        <taxon>Pseudonocardiaceae</taxon>
        <taxon>Pseudonocardia</taxon>
    </lineage>
</organism>
<dbReference type="SUPFAM" id="SSF48498">
    <property type="entry name" value="Tetracyclin repressor-like, C-terminal domain"/>
    <property type="match status" value="1"/>
</dbReference>
<dbReference type="EMBL" id="BAABJP010000062">
    <property type="protein sequence ID" value="GAA5174616.1"/>
    <property type="molecule type" value="Genomic_DNA"/>
</dbReference>
<dbReference type="PROSITE" id="PS50977">
    <property type="entry name" value="HTH_TETR_2"/>
    <property type="match status" value="1"/>
</dbReference>
<dbReference type="Pfam" id="PF00440">
    <property type="entry name" value="TetR_N"/>
    <property type="match status" value="1"/>
</dbReference>
<comment type="caution">
    <text evidence="7">The sequence shown here is derived from an EMBL/GenBank/DDBJ whole genome shotgun (WGS) entry which is preliminary data.</text>
</comment>
<dbReference type="InterPro" id="IPR001647">
    <property type="entry name" value="HTH_TetR"/>
</dbReference>
<evidence type="ECO:0000313" key="8">
    <source>
        <dbReference type="Proteomes" id="UP001428817"/>
    </source>
</evidence>
<dbReference type="Proteomes" id="UP001428817">
    <property type="component" value="Unassembled WGS sequence"/>
</dbReference>
<accession>A0ABP9RCV0</accession>
<feature type="DNA-binding region" description="H-T-H motif" evidence="4">
    <location>
        <begin position="50"/>
        <end position="69"/>
    </location>
</feature>
<keyword evidence="3" id="KW-0804">Transcription</keyword>
<evidence type="ECO:0000256" key="5">
    <source>
        <dbReference type="SAM" id="MobiDB-lite"/>
    </source>
</evidence>
<reference evidence="8" key="1">
    <citation type="journal article" date="2019" name="Int. J. Syst. Evol. Microbiol.">
        <title>The Global Catalogue of Microorganisms (GCM) 10K type strain sequencing project: providing services to taxonomists for standard genome sequencing and annotation.</title>
        <authorList>
            <consortium name="The Broad Institute Genomics Platform"/>
            <consortium name="The Broad Institute Genome Sequencing Center for Infectious Disease"/>
            <person name="Wu L."/>
            <person name="Ma J."/>
        </authorList>
    </citation>
    <scope>NUCLEOTIDE SEQUENCE [LARGE SCALE GENOMIC DNA]</scope>
    <source>
        <strain evidence="8">JCM 18303</strain>
    </source>
</reference>
<protein>
    <submittedName>
        <fullName evidence="7">TetR/AcrR family transcriptional regulator</fullName>
    </submittedName>
</protein>
<dbReference type="InterPro" id="IPR009057">
    <property type="entry name" value="Homeodomain-like_sf"/>
</dbReference>
<sequence length="214" mass="24247">MTSQIADGATVTAASTTQRRRGRPPRNIDDGAVVAAIERLFAEGGIDAVTIERTAKELCVSRATLYRSVPDKAHLLGILFVRMTDELDRNAARAIRAPDATPKERLTELIRVQIDAAVRMRDYFFVFFDGSRLPRTVHREWRRWTRRHEQVWIDAVAEAIDAGALPPGDPRLTTRMILGMLIWIAHWFRASEGITTEQIQAKALELVGFTREQR</sequence>
<evidence type="ECO:0000259" key="6">
    <source>
        <dbReference type="PROSITE" id="PS50977"/>
    </source>
</evidence>
<dbReference type="InterPro" id="IPR050109">
    <property type="entry name" value="HTH-type_TetR-like_transc_reg"/>
</dbReference>
<keyword evidence="1" id="KW-0805">Transcription regulation</keyword>
<dbReference type="InterPro" id="IPR036271">
    <property type="entry name" value="Tet_transcr_reg_TetR-rel_C_sf"/>
</dbReference>
<keyword evidence="8" id="KW-1185">Reference proteome</keyword>
<name>A0ABP9RCV0_9PSEU</name>
<evidence type="ECO:0000256" key="3">
    <source>
        <dbReference type="ARBA" id="ARBA00023163"/>
    </source>
</evidence>
<gene>
    <name evidence="7" type="ORF">GCM10023321_78830</name>
</gene>
<keyword evidence="2 4" id="KW-0238">DNA-binding</keyword>